<protein>
    <submittedName>
        <fullName evidence="3">Amidase</fullName>
    </submittedName>
</protein>
<dbReference type="Pfam" id="PF01425">
    <property type="entry name" value="Amidase"/>
    <property type="match status" value="1"/>
</dbReference>
<sequence>MPEYPAGIVISDLTGPGGCVDAAGSGRLRLAVKDNIDVAGAVTSEGSRFVAEESTPAVHSAPVVQALVDAGAVVVSKVNMHEFAYGVTSDNPWFGAVPNPALPGRIPGGSSGGSAAVIAGGAADIALGTDTSGSIRMPAGCVGVVGLRPRAGLLDLSGVRPLCPSFDTVGPMAASVERLAWGWRALAGAALAACPSDGQATGTRAGIRVALHDPHASLPPEIRSVLTRSDAAIVGAQWGGVLGERSGEAYIDTVLNALWPAFRFEAARTHAARFPARAAEYGASVARKLAAAQSSTAADHEHSLRVLQGLRSELLKGWDDAGIDALVLPTLGCSVPRADDPEEQYEDALGRYAAVWSAVNLPALAIGNVQIVARTEQDVLQLGLRLEQSGLTPSPARD</sequence>
<gene>
    <name evidence="3" type="ORF">D3226_07240</name>
</gene>
<dbReference type="Proteomes" id="UP001646141">
    <property type="component" value="Unassembled WGS sequence"/>
</dbReference>
<dbReference type="RefSeq" id="WP_202381765.1">
    <property type="nucleotide sequence ID" value="NZ_BAAAMA010000002.1"/>
</dbReference>
<comment type="similarity">
    <text evidence="1">Belongs to the amidase family.</text>
</comment>
<dbReference type="InterPro" id="IPR036928">
    <property type="entry name" value="AS_sf"/>
</dbReference>
<dbReference type="SUPFAM" id="SSF75304">
    <property type="entry name" value="Amidase signature (AS) enzymes"/>
    <property type="match status" value="1"/>
</dbReference>
<dbReference type="InterPro" id="IPR023631">
    <property type="entry name" value="Amidase_dom"/>
</dbReference>
<keyword evidence="4" id="KW-1185">Reference proteome</keyword>
<reference evidence="3 4" key="1">
    <citation type="submission" date="2018-09" db="EMBL/GenBank/DDBJ databases">
        <title>Comparative genomics of Leucobacter spp.</title>
        <authorList>
            <person name="Reis A.C."/>
            <person name="Kolvenbach B.A."/>
            <person name="Corvini P.F.X."/>
            <person name="Nunes O.C."/>
        </authorList>
    </citation>
    <scope>NUCLEOTIDE SEQUENCE [LARGE SCALE GENOMIC DNA]</scope>
    <source>
        <strain evidence="3 4">L-1</strain>
    </source>
</reference>
<dbReference type="PANTHER" id="PTHR11895:SF7">
    <property type="entry name" value="GLUTAMYL-TRNA(GLN) AMIDOTRANSFERASE SUBUNIT A, MITOCHONDRIAL"/>
    <property type="match status" value="1"/>
</dbReference>
<proteinExistence type="inferred from homology"/>
<name>A0ABS1SP42_9MICO</name>
<feature type="domain" description="Amidase" evidence="2">
    <location>
        <begin position="30"/>
        <end position="370"/>
    </location>
</feature>
<evidence type="ECO:0000259" key="2">
    <source>
        <dbReference type="Pfam" id="PF01425"/>
    </source>
</evidence>
<dbReference type="Gene3D" id="3.90.1300.10">
    <property type="entry name" value="Amidase signature (AS) domain"/>
    <property type="match status" value="1"/>
</dbReference>
<dbReference type="InterPro" id="IPR000120">
    <property type="entry name" value="Amidase"/>
</dbReference>
<evidence type="ECO:0000256" key="1">
    <source>
        <dbReference type="ARBA" id="ARBA00009199"/>
    </source>
</evidence>
<comment type="caution">
    <text evidence="3">The sequence shown here is derived from an EMBL/GenBank/DDBJ whole genome shotgun (WGS) entry which is preliminary data.</text>
</comment>
<dbReference type="PANTHER" id="PTHR11895">
    <property type="entry name" value="TRANSAMIDASE"/>
    <property type="match status" value="1"/>
</dbReference>
<evidence type="ECO:0000313" key="3">
    <source>
        <dbReference type="EMBL" id="MBL3689754.1"/>
    </source>
</evidence>
<evidence type="ECO:0000313" key="4">
    <source>
        <dbReference type="Proteomes" id="UP001646141"/>
    </source>
</evidence>
<accession>A0ABS1SP42</accession>
<organism evidence="3 4">
    <name type="scientific">Leucobacter chromiireducens subsp. chromiireducens</name>
    <dbReference type="NCBI Taxonomy" id="660067"/>
    <lineage>
        <taxon>Bacteria</taxon>
        <taxon>Bacillati</taxon>
        <taxon>Actinomycetota</taxon>
        <taxon>Actinomycetes</taxon>
        <taxon>Micrococcales</taxon>
        <taxon>Microbacteriaceae</taxon>
        <taxon>Leucobacter</taxon>
    </lineage>
</organism>
<dbReference type="EMBL" id="QYAD01000002">
    <property type="protein sequence ID" value="MBL3689754.1"/>
    <property type="molecule type" value="Genomic_DNA"/>
</dbReference>